<feature type="binding site" description="type 1 copper site" evidence="12">
    <location>
        <position position="675"/>
    </location>
    <ligand>
        <name>Cu cation</name>
        <dbReference type="ChEBI" id="CHEBI:23378"/>
        <label>1</label>
    </ligand>
</feature>
<evidence type="ECO:0000256" key="14">
    <source>
        <dbReference type="SAM" id="Phobius"/>
    </source>
</evidence>
<proteinExistence type="inferred from homology"/>
<comment type="cofactor">
    <cofactor evidence="1 12">
        <name>Cu(+)</name>
        <dbReference type="ChEBI" id="CHEBI:49552"/>
    </cofactor>
</comment>
<feature type="transmembrane region" description="Helical" evidence="14">
    <location>
        <begin position="77"/>
        <end position="96"/>
    </location>
</feature>
<evidence type="ECO:0000256" key="13">
    <source>
        <dbReference type="SAM" id="MobiDB-lite"/>
    </source>
</evidence>
<evidence type="ECO:0000256" key="12">
    <source>
        <dbReference type="PIRSR" id="PIRSR601287-1"/>
    </source>
</evidence>
<dbReference type="PANTHER" id="PTHR11709">
    <property type="entry name" value="MULTI-COPPER OXIDASE"/>
    <property type="match status" value="1"/>
</dbReference>
<dbReference type="SUPFAM" id="SSF49503">
    <property type="entry name" value="Cupredoxins"/>
    <property type="match status" value="3"/>
</dbReference>
<dbReference type="GO" id="GO:0005507">
    <property type="term" value="F:copper ion binding"/>
    <property type="evidence" value="ECO:0007669"/>
    <property type="project" value="InterPro"/>
</dbReference>
<evidence type="ECO:0000259" key="15">
    <source>
        <dbReference type="Pfam" id="PF07732"/>
    </source>
</evidence>
<dbReference type="CDD" id="cd11020">
    <property type="entry name" value="CuRO_1_CuNIR"/>
    <property type="match status" value="1"/>
</dbReference>
<keyword evidence="18" id="KW-1185">Reference proteome</keyword>
<feature type="transmembrane region" description="Helical" evidence="14">
    <location>
        <begin position="210"/>
        <end position="230"/>
    </location>
</feature>
<feature type="transmembrane region" description="Helical" evidence="14">
    <location>
        <begin position="12"/>
        <end position="31"/>
    </location>
</feature>
<keyword evidence="10 12" id="KW-0186">Copper</keyword>
<feature type="transmembrane region" description="Helical" evidence="14">
    <location>
        <begin position="236"/>
        <end position="254"/>
    </location>
</feature>
<feature type="transmembrane region" description="Helical" evidence="14">
    <location>
        <begin position="434"/>
        <end position="454"/>
    </location>
</feature>
<organism evidence="17 18">
    <name type="scientific">Arthrobacter wenxiniae</name>
    <dbReference type="NCBI Taxonomy" id="2713570"/>
    <lineage>
        <taxon>Bacteria</taxon>
        <taxon>Bacillati</taxon>
        <taxon>Actinomycetota</taxon>
        <taxon>Actinomycetes</taxon>
        <taxon>Micrococcales</taxon>
        <taxon>Micrococcaceae</taxon>
        <taxon>Arthrobacter</taxon>
    </lineage>
</organism>
<dbReference type="InterPro" id="IPR001287">
    <property type="entry name" value="NO2-reductase_Cu"/>
</dbReference>
<dbReference type="InterPro" id="IPR028096">
    <property type="entry name" value="EfeO_Cupredoxin"/>
</dbReference>
<feature type="transmembrane region" description="Helical" evidence="14">
    <location>
        <begin position="37"/>
        <end position="56"/>
    </location>
</feature>
<dbReference type="InterPro" id="IPR011707">
    <property type="entry name" value="Cu-oxidase-like_N"/>
</dbReference>
<keyword evidence="14" id="KW-1133">Transmembrane helix</keyword>
<dbReference type="EMBL" id="JAAMFM010000036">
    <property type="protein sequence ID" value="NVM96654.1"/>
    <property type="molecule type" value="Genomic_DNA"/>
</dbReference>
<feature type="transmembrane region" description="Helical" evidence="14">
    <location>
        <begin position="372"/>
        <end position="391"/>
    </location>
</feature>
<dbReference type="GO" id="GO:0050421">
    <property type="term" value="F:nitrite reductase (NO-forming) activity"/>
    <property type="evidence" value="ECO:0007669"/>
    <property type="project" value="UniProtKB-EC"/>
</dbReference>
<name>A0A7Y7M136_9MICC</name>
<sequence>MNRAAWHLRANAPAVAWLVALVVVVLIHRNVPDSGWLMVHLLFLGAITNSILVWSWHFAQALLRGPTPRSRGMAWRLALLNVAVLAVVVSMMADIWPLTLLGSILVGAVVAAHAVVLGLRARKALPSRFGATVWYYVAACLLLPVGAGVGATLASGLTGETHARLLLVHLTVNVLGFVGLTVLGTLMTLLPTMLRTRVADGADSTARHGIYPLLAGVVLTAAGAAAGVTFLCTVGLLVYLGGVVHICIPLAKAVRGKPPVSFAPLSAIAALAWLAVSLVWLAGLTAGSGSWESLPGGIGSVAPVLAAGFAAQVLGGALSYLVPVVMGGGPARVRQRTAILDKAAVFRVVLTNLALVASLLPVPSLVRVGTTFLVLAGLAWFLPLLGMAVLAKPPEGSTPGARPAAPAGGSAEGSLPRGPGGDVPAWNPAPGRRWGMAATGLAAVVLVVVAGIVADPSALPGLSQAGTQTAVHATGQTTTVEMTMKDMRFHPSTVDVPAGNRLVIHVTNVDSMVHDLVTAGGAESGRLYPGEKSTVDAGVIGADMDGWCSIVGHRQQGMVFKIVATGAAPTASDMAAMPGMDHGTPAAAGPGAAPRLDFMKQPAAGFTAHNAAIPPLPTGTVHNVTLKVADQLTEVAPGVKQTLWTYNGTAPGPTLRGRIGDKFKVKLVNDATMGHSIDFHAGTLAPDVPMRTVNPGESLTYTFTATRAGIWMYHCSTMPMSQHIANGMFGAVIIDPPKLPPVDKEYVLIQSELYLGAQGGVADLAKIQADKPDAVVFNGYANQYDFRPLPAKVGEKVRIWVLDAGPDRATSFHVVGGQFSAVWSEGRYLLDGSDPSAGSQALALAPAQGGFVELTFPQAGSYPFVSHYMVDAERGAHGMFKVTG</sequence>
<feature type="binding site" description="type 1 copper site" evidence="12">
    <location>
        <position position="723"/>
    </location>
    <ligand>
        <name>Cu cation</name>
        <dbReference type="ChEBI" id="CHEBI:23378"/>
        <label>1</label>
    </ligand>
</feature>
<keyword evidence="14" id="KW-0472">Membrane</keyword>
<feature type="binding site" description="type 1 copper site" evidence="12">
    <location>
        <position position="867"/>
    </location>
    <ligand>
        <name>Cu cation</name>
        <dbReference type="ChEBI" id="CHEBI:23378"/>
        <label>1</label>
    </ligand>
</feature>
<feature type="domain" description="EfeO-type cupredoxin-like" evidence="16">
    <location>
        <begin position="472"/>
        <end position="536"/>
    </location>
</feature>
<evidence type="ECO:0000256" key="6">
    <source>
        <dbReference type="ARBA" id="ARBA00017290"/>
    </source>
</evidence>
<evidence type="ECO:0000313" key="17">
    <source>
        <dbReference type="EMBL" id="NVM96654.1"/>
    </source>
</evidence>
<evidence type="ECO:0000256" key="5">
    <source>
        <dbReference type="ARBA" id="ARBA00011882"/>
    </source>
</evidence>
<keyword evidence="8" id="KW-0677">Repeat</keyword>
<dbReference type="PANTHER" id="PTHR11709:SF394">
    <property type="entry name" value="FI03373P-RELATED"/>
    <property type="match status" value="1"/>
</dbReference>
<accession>A0A7Y7M136</accession>
<dbReference type="PRINTS" id="PR00695">
    <property type="entry name" value="CUNO2RDTASE"/>
</dbReference>
<dbReference type="Pfam" id="PF13473">
    <property type="entry name" value="Cupredoxin_1"/>
    <property type="match status" value="1"/>
</dbReference>
<evidence type="ECO:0000256" key="9">
    <source>
        <dbReference type="ARBA" id="ARBA00023002"/>
    </source>
</evidence>
<feature type="binding site" description="type 1 copper site" evidence="12">
    <location>
        <position position="714"/>
    </location>
    <ligand>
        <name>Cu cation</name>
        <dbReference type="ChEBI" id="CHEBI:23378"/>
        <label>1</label>
    </ligand>
</feature>
<dbReference type="Proteomes" id="UP000543556">
    <property type="component" value="Unassembled WGS sequence"/>
</dbReference>
<feature type="binding site" description="type 1 copper site" evidence="12">
    <location>
        <position position="680"/>
    </location>
    <ligand>
        <name>Cu cation</name>
        <dbReference type="ChEBI" id="CHEBI:23378"/>
        <label>1</label>
    </ligand>
</feature>
<evidence type="ECO:0000256" key="4">
    <source>
        <dbReference type="ARBA" id="ARBA00011233"/>
    </source>
</evidence>
<keyword evidence="14" id="KW-0812">Transmembrane</keyword>
<dbReference type="EC" id="1.7.2.1" evidence="5"/>
<feature type="transmembrane region" description="Helical" evidence="14">
    <location>
        <begin position="166"/>
        <end position="190"/>
    </location>
</feature>
<keyword evidence="9" id="KW-0560">Oxidoreductase</keyword>
<dbReference type="CDD" id="cd04208">
    <property type="entry name" value="CuRO_2_CuNIR"/>
    <property type="match status" value="1"/>
</dbReference>
<evidence type="ECO:0000256" key="10">
    <source>
        <dbReference type="ARBA" id="ARBA00023008"/>
    </source>
</evidence>
<gene>
    <name evidence="17" type="ORF">G6034_17435</name>
</gene>
<comment type="subunit">
    <text evidence="4">Homotrimer.</text>
</comment>
<feature type="transmembrane region" description="Helical" evidence="14">
    <location>
        <begin position="133"/>
        <end position="154"/>
    </location>
</feature>
<dbReference type="InterPro" id="IPR008972">
    <property type="entry name" value="Cupredoxin"/>
</dbReference>
<evidence type="ECO:0000256" key="8">
    <source>
        <dbReference type="ARBA" id="ARBA00022737"/>
    </source>
</evidence>
<feature type="region of interest" description="Disordered" evidence="13">
    <location>
        <begin position="395"/>
        <end position="427"/>
    </location>
</feature>
<comment type="caution">
    <text evidence="17">The sequence shown here is derived from an EMBL/GenBank/DDBJ whole genome shotgun (WGS) entry which is preliminary data.</text>
</comment>
<dbReference type="Pfam" id="PF07732">
    <property type="entry name" value="Cu-oxidase_3"/>
    <property type="match status" value="1"/>
</dbReference>
<evidence type="ECO:0000256" key="7">
    <source>
        <dbReference type="ARBA" id="ARBA00022723"/>
    </source>
</evidence>
<feature type="binding site" description="type 1 copper site" evidence="12">
    <location>
        <position position="728"/>
    </location>
    <ligand>
        <name>Cu cation</name>
        <dbReference type="ChEBI" id="CHEBI:23378"/>
        <label>1</label>
    </ligand>
</feature>
<feature type="binding site" description="type 1 copper site" evidence="12">
    <location>
        <position position="715"/>
    </location>
    <ligand>
        <name>Cu cation</name>
        <dbReference type="ChEBI" id="CHEBI:23378"/>
        <label>1</label>
    </ligand>
</feature>
<comment type="cofactor">
    <cofactor evidence="2 12">
        <name>Cu(2+)</name>
        <dbReference type="ChEBI" id="CHEBI:29036"/>
    </cofactor>
</comment>
<feature type="transmembrane region" description="Helical" evidence="14">
    <location>
        <begin position="102"/>
        <end position="121"/>
    </location>
</feature>
<comment type="catalytic activity">
    <reaction evidence="11">
        <text>nitric oxide + Fe(III)-[cytochrome c] + H2O = Fe(II)-[cytochrome c] + nitrite + 2 H(+)</text>
        <dbReference type="Rhea" id="RHEA:15233"/>
        <dbReference type="Rhea" id="RHEA-COMP:10350"/>
        <dbReference type="Rhea" id="RHEA-COMP:14399"/>
        <dbReference type="ChEBI" id="CHEBI:15377"/>
        <dbReference type="ChEBI" id="CHEBI:15378"/>
        <dbReference type="ChEBI" id="CHEBI:16301"/>
        <dbReference type="ChEBI" id="CHEBI:16480"/>
        <dbReference type="ChEBI" id="CHEBI:29033"/>
        <dbReference type="ChEBI" id="CHEBI:29034"/>
        <dbReference type="EC" id="1.7.2.1"/>
    </reaction>
</comment>
<evidence type="ECO:0000256" key="2">
    <source>
        <dbReference type="ARBA" id="ARBA00001973"/>
    </source>
</evidence>
<dbReference type="InterPro" id="IPR045087">
    <property type="entry name" value="Cu-oxidase_fam"/>
</dbReference>
<evidence type="ECO:0000256" key="11">
    <source>
        <dbReference type="ARBA" id="ARBA00049340"/>
    </source>
</evidence>
<reference evidence="17 18" key="1">
    <citation type="submission" date="2020-02" db="EMBL/GenBank/DDBJ databases">
        <title>Genome sequence of strain AETb3-4.</title>
        <authorList>
            <person name="Gao J."/>
            <person name="Zhang X."/>
        </authorList>
    </citation>
    <scope>NUCLEOTIDE SEQUENCE [LARGE SCALE GENOMIC DNA]</scope>
    <source>
        <strain evidence="17 18">AETb3-4</strain>
    </source>
</reference>
<dbReference type="Gene3D" id="2.60.40.420">
    <property type="entry name" value="Cupredoxins - blue copper proteins"/>
    <property type="match status" value="3"/>
</dbReference>
<evidence type="ECO:0000313" key="18">
    <source>
        <dbReference type="Proteomes" id="UP000543556"/>
    </source>
</evidence>
<keyword evidence="7 12" id="KW-0479">Metal-binding</keyword>
<evidence type="ECO:0000259" key="16">
    <source>
        <dbReference type="Pfam" id="PF13473"/>
    </source>
</evidence>
<evidence type="ECO:0000256" key="3">
    <source>
        <dbReference type="ARBA" id="ARBA00010609"/>
    </source>
</evidence>
<feature type="compositionally biased region" description="Low complexity" evidence="13">
    <location>
        <begin position="397"/>
        <end position="414"/>
    </location>
</feature>
<feature type="transmembrane region" description="Helical" evidence="14">
    <location>
        <begin position="261"/>
        <end position="281"/>
    </location>
</feature>
<feature type="transmembrane region" description="Helical" evidence="14">
    <location>
        <begin position="344"/>
        <end position="366"/>
    </location>
</feature>
<evidence type="ECO:0000256" key="1">
    <source>
        <dbReference type="ARBA" id="ARBA00001960"/>
    </source>
</evidence>
<dbReference type="AlphaFoldDB" id="A0A7Y7M136"/>
<feature type="transmembrane region" description="Helical" evidence="14">
    <location>
        <begin position="301"/>
        <end position="323"/>
    </location>
</feature>
<feature type="domain" description="Plastocyanin-like" evidence="15">
    <location>
        <begin position="633"/>
        <end position="738"/>
    </location>
</feature>
<protein>
    <recommendedName>
        <fullName evidence="6">Copper-containing nitrite reductase</fullName>
        <ecNumber evidence="5">1.7.2.1</ecNumber>
    </recommendedName>
</protein>
<comment type="similarity">
    <text evidence="3">Belongs to the multicopper oxidase family.</text>
</comment>